<gene>
    <name evidence="3" type="ORF">CSSPTR1EN2_LOCUS21259</name>
</gene>
<keyword evidence="4" id="KW-1185">Reference proteome</keyword>
<proteinExistence type="predicted"/>
<evidence type="ECO:0000256" key="1">
    <source>
        <dbReference type="SAM" id="Phobius"/>
    </source>
</evidence>
<protein>
    <recommendedName>
        <fullName evidence="2">FAS1 domain-containing protein</fullName>
    </recommendedName>
</protein>
<dbReference type="EMBL" id="OZ019899">
    <property type="protein sequence ID" value="CAK9232441.1"/>
    <property type="molecule type" value="Genomic_DNA"/>
</dbReference>
<keyword evidence="1" id="KW-0812">Transmembrane</keyword>
<keyword evidence="1" id="KW-1133">Transmembrane helix</keyword>
<keyword evidence="1" id="KW-0472">Membrane</keyword>
<dbReference type="PROSITE" id="PS50213">
    <property type="entry name" value="FAS1"/>
    <property type="match status" value="1"/>
</dbReference>
<dbReference type="PANTHER" id="PTHR37232">
    <property type="entry name" value="FASCICLIN DOMAIN PROTEIN"/>
    <property type="match status" value="1"/>
</dbReference>
<dbReference type="PANTHER" id="PTHR37232:SF2">
    <property type="entry name" value="FAS1 DOMAIN-CONTAINING PROTEIN"/>
    <property type="match status" value="1"/>
</dbReference>
<dbReference type="Gene3D" id="2.30.180.10">
    <property type="entry name" value="FAS1 domain"/>
    <property type="match status" value="1"/>
</dbReference>
<dbReference type="InterPro" id="IPR000782">
    <property type="entry name" value="FAS1_domain"/>
</dbReference>
<feature type="domain" description="FAS1" evidence="2">
    <location>
        <begin position="48"/>
        <end position="199"/>
    </location>
</feature>
<feature type="transmembrane region" description="Helical" evidence="1">
    <location>
        <begin position="12"/>
        <end position="34"/>
    </location>
</feature>
<dbReference type="Proteomes" id="UP001497512">
    <property type="component" value="Chromosome 7"/>
</dbReference>
<evidence type="ECO:0000259" key="2">
    <source>
        <dbReference type="PROSITE" id="PS50213"/>
    </source>
</evidence>
<accession>A0ABP0UY37</accession>
<dbReference type="InterPro" id="IPR036378">
    <property type="entry name" value="FAS1_dom_sf"/>
</dbReference>
<sequence length="225" mass="24659">MSPAILSWSLTKIVLTVAATVFLFIVALEMYALAPVLPSDFSSNPAFHQEASSRLSKETAPDGSLHLGLFGETMVAMLGSTDLPFTIFVPSKATFQKFFRTFPELSDEQAEKSSLVISADNNSDVYAALSRVFSFSAIPKPIFSHDLSEEQEIEAEALSGYKLYLSRVPGKGVLVNNLVCEFIDLRRGRVVMHVVNGVLLDPAFRRSMAFQNEALDDENREGDGG</sequence>
<reference evidence="3" key="1">
    <citation type="submission" date="2024-02" db="EMBL/GenBank/DDBJ databases">
        <authorList>
            <consortium name="ELIXIR-Norway"/>
            <consortium name="Elixir Norway"/>
        </authorList>
    </citation>
    <scope>NUCLEOTIDE SEQUENCE</scope>
</reference>
<evidence type="ECO:0000313" key="3">
    <source>
        <dbReference type="EMBL" id="CAK9232441.1"/>
    </source>
</evidence>
<evidence type="ECO:0000313" key="4">
    <source>
        <dbReference type="Proteomes" id="UP001497512"/>
    </source>
</evidence>
<dbReference type="Pfam" id="PF02469">
    <property type="entry name" value="Fasciclin"/>
    <property type="match status" value="1"/>
</dbReference>
<dbReference type="SUPFAM" id="SSF82153">
    <property type="entry name" value="FAS1 domain"/>
    <property type="match status" value="1"/>
</dbReference>
<organism evidence="3 4">
    <name type="scientific">Sphagnum troendelagicum</name>
    <dbReference type="NCBI Taxonomy" id="128251"/>
    <lineage>
        <taxon>Eukaryota</taxon>
        <taxon>Viridiplantae</taxon>
        <taxon>Streptophyta</taxon>
        <taxon>Embryophyta</taxon>
        <taxon>Bryophyta</taxon>
        <taxon>Sphagnophytina</taxon>
        <taxon>Sphagnopsida</taxon>
        <taxon>Sphagnales</taxon>
        <taxon>Sphagnaceae</taxon>
        <taxon>Sphagnum</taxon>
    </lineage>
</organism>
<name>A0ABP0UY37_9BRYO</name>